<dbReference type="InterPro" id="IPR050553">
    <property type="entry name" value="Thioredoxin_ResA/DsbE_sf"/>
</dbReference>
<reference evidence="2" key="2">
    <citation type="journal article" date="2022" name="Proc. Natl. Acad. Sci. U.S.A.">
        <title>Diploid-dominant life cycles characterize the early evolution of Fungi.</title>
        <authorList>
            <person name="Amses K.R."/>
            <person name="Simmons D.R."/>
            <person name="Longcore J.E."/>
            <person name="Mondo S.J."/>
            <person name="Seto K."/>
            <person name="Jeronimo G.H."/>
            <person name="Bonds A.E."/>
            <person name="Quandt C.A."/>
            <person name="Davis W.J."/>
            <person name="Chang Y."/>
            <person name="Federici B.A."/>
            <person name="Kuo A."/>
            <person name="LaButti K."/>
            <person name="Pangilinan J."/>
            <person name="Andreopoulos W."/>
            <person name="Tritt A."/>
            <person name="Riley R."/>
            <person name="Hundley H."/>
            <person name="Johnson J."/>
            <person name="Lipzen A."/>
            <person name="Barry K."/>
            <person name="Lang B.F."/>
            <person name="Cuomo C.A."/>
            <person name="Buchler N.E."/>
            <person name="Grigoriev I.V."/>
            <person name="Spatafora J.W."/>
            <person name="Stajich J.E."/>
            <person name="James T.Y."/>
        </authorList>
    </citation>
    <scope>NUCLEOTIDE SEQUENCE</scope>
    <source>
        <strain evidence="2">AG</strain>
    </source>
</reference>
<dbReference type="InterPro" id="IPR036249">
    <property type="entry name" value="Thioredoxin-like_sf"/>
</dbReference>
<dbReference type="GO" id="GO:0016491">
    <property type="term" value="F:oxidoreductase activity"/>
    <property type="evidence" value="ECO:0007669"/>
    <property type="project" value="InterPro"/>
</dbReference>
<evidence type="ECO:0000313" key="3">
    <source>
        <dbReference type="Proteomes" id="UP001206595"/>
    </source>
</evidence>
<dbReference type="PROSITE" id="PS00194">
    <property type="entry name" value="THIOREDOXIN_1"/>
    <property type="match status" value="1"/>
</dbReference>
<dbReference type="EMBL" id="MU620895">
    <property type="protein sequence ID" value="KAI8583481.1"/>
    <property type="molecule type" value="Genomic_DNA"/>
</dbReference>
<evidence type="ECO:0000259" key="1">
    <source>
        <dbReference type="PROSITE" id="PS51352"/>
    </source>
</evidence>
<gene>
    <name evidence="2" type="ORF">K450DRAFT_221430</name>
</gene>
<dbReference type="Proteomes" id="UP001206595">
    <property type="component" value="Unassembled WGS sequence"/>
</dbReference>
<name>A0AAD5EIF0_UMBRA</name>
<dbReference type="AlphaFoldDB" id="A0AAD5EIF0"/>
<dbReference type="Gene3D" id="3.40.30.10">
    <property type="entry name" value="Glutaredoxin"/>
    <property type="match status" value="1"/>
</dbReference>
<dbReference type="Pfam" id="PF10208">
    <property type="entry name" value="ARMET_C"/>
    <property type="match status" value="1"/>
</dbReference>
<dbReference type="CDD" id="cd02966">
    <property type="entry name" value="TlpA_like_family"/>
    <property type="match status" value="1"/>
</dbReference>
<dbReference type="InterPro" id="IPR000866">
    <property type="entry name" value="AhpC/TSA"/>
</dbReference>
<dbReference type="PANTHER" id="PTHR42852">
    <property type="entry name" value="THIOL:DISULFIDE INTERCHANGE PROTEIN DSBE"/>
    <property type="match status" value="1"/>
</dbReference>
<proteinExistence type="predicted"/>
<dbReference type="RefSeq" id="XP_051448485.1">
    <property type="nucleotide sequence ID" value="XM_051585716.1"/>
</dbReference>
<comment type="caution">
    <text evidence="2">The sequence shown here is derived from an EMBL/GenBank/DDBJ whole genome shotgun (WGS) entry which is preliminary data.</text>
</comment>
<evidence type="ECO:0000313" key="2">
    <source>
        <dbReference type="EMBL" id="KAI8583481.1"/>
    </source>
</evidence>
<feature type="domain" description="Thioredoxin" evidence="1">
    <location>
        <begin position="35"/>
        <end position="182"/>
    </location>
</feature>
<sequence length="240" mass="27160">MLGAFSGNWCQNLHFFYGTLVQELSRRLSRFFHRINMNTTIKELGGLEFVKGDPITIGADTANKVVVIEFWATWCPPCRDSIPHISDLAKKYRQKNVVVIGITNEQDGEKVKQFVQGQGSNMDYAVAIDRRGEANKAFMEPTNTKSIPAAFILEHNKIIHHGHPMEPRFSDVLQAAAERAIPPPTALPLITDSREDLLKKSNKELRQILKERGISDKDCLEKTEFVDKIIATCSKIQYYA</sequence>
<dbReference type="Gene3D" id="1.10.720.30">
    <property type="entry name" value="SAP domain"/>
    <property type="match status" value="1"/>
</dbReference>
<dbReference type="InterPro" id="IPR019345">
    <property type="entry name" value="ARMET_C"/>
</dbReference>
<dbReference type="GO" id="GO:0016209">
    <property type="term" value="F:antioxidant activity"/>
    <property type="evidence" value="ECO:0007669"/>
    <property type="project" value="InterPro"/>
</dbReference>
<organism evidence="2 3">
    <name type="scientific">Umbelopsis ramanniana AG</name>
    <dbReference type="NCBI Taxonomy" id="1314678"/>
    <lineage>
        <taxon>Eukaryota</taxon>
        <taxon>Fungi</taxon>
        <taxon>Fungi incertae sedis</taxon>
        <taxon>Mucoromycota</taxon>
        <taxon>Mucoromycotina</taxon>
        <taxon>Umbelopsidomycetes</taxon>
        <taxon>Umbelopsidales</taxon>
        <taxon>Umbelopsidaceae</taxon>
        <taxon>Umbelopsis</taxon>
    </lineage>
</organism>
<accession>A0AAD5EIF0</accession>
<reference evidence="2" key="1">
    <citation type="submission" date="2021-06" db="EMBL/GenBank/DDBJ databases">
        <authorList>
            <consortium name="DOE Joint Genome Institute"/>
            <person name="Mondo S.J."/>
            <person name="Amses K.R."/>
            <person name="Simmons D.R."/>
            <person name="Longcore J.E."/>
            <person name="Seto K."/>
            <person name="Alves G.H."/>
            <person name="Bonds A.E."/>
            <person name="Quandt C.A."/>
            <person name="Davis W.J."/>
            <person name="Chang Y."/>
            <person name="Letcher P.M."/>
            <person name="Powell M.J."/>
            <person name="Kuo A."/>
            <person name="Labutti K."/>
            <person name="Pangilinan J."/>
            <person name="Andreopoulos W."/>
            <person name="Tritt A."/>
            <person name="Riley R."/>
            <person name="Hundley H."/>
            <person name="Johnson J."/>
            <person name="Lipzen A."/>
            <person name="Barry K."/>
            <person name="Berbee M.L."/>
            <person name="Buchler N.E."/>
            <person name="Grigoriev I.V."/>
            <person name="Spatafora J.W."/>
            <person name="Stajich J.E."/>
            <person name="James T.Y."/>
        </authorList>
    </citation>
    <scope>NUCLEOTIDE SEQUENCE</scope>
    <source>
        <strain evidence="2">AG</strain>
    </source>
</reference>
<dbReference type="PROSITE" id="PS51352">
    <property type="entry name" value="THIOREDOXIN_2"/>
    <property type="match status" value="1"/>
</dbReference>
<protein>
    <recommendedName>
        <fullName evidence="1">Thioredoxin domain-containing protein</fullName>
    </recommendedName>
</protein>
<dbReference type="InterPro" id="IPR017937">
    <property type="entry name" value="Thioredoxin_CS"/>
</dbReference>
<dbReference type="InterPro" id="IPR036361">
    <property type="entry name" value="SAP_dom_sf"/>
</dbReference>
<dbReference type="SUPFAM" id="SSF52833">
    <property type="entry name" value="Thioredoxin-like"/>
    <property type="match status" value="1"/>
</dbReference>
<dbReference type="InterPro" id="IPR013766">
    <property type="entry name" value="Thioredoxin_domain"/>
</dbReference>
<keyword evidence="3" id="KW-1185">Reference proteome</keyword>
<dbReference type="PANTHER" id="PTHR42852:SF18">
    <property type="entry name" value="CHROMOSOME UNDETERMINED SCAFFOLD_47, WHOLE GENOME SHOTGUN SEQUENCE"/>
    <property type="match status" value="1"/>
</dbReference>
<dbReference type="GeneID" id="75911064"/>
<dbReference type="SUPFAM" id="SSF68906">
    <property type="entry name" value="SAP domain"/>
    <property type="match status" value="1"/>
</dbReference>
<dbReference type="Pfam" id="PF00578">
    <property type="entry name" value="AhpC-TSA"/>
    <property type="match status" value="1"/>
</dbReference>